<dbReference type="InterPro" id="IPR018247">
    <property type="entry name" value="EF_Hand_1_Ca_BS"/>
</dbReference>
<protein>
    <recommendedName>
        <fullName evidence="3">EF-hand domain-containing protein</fullName>
    </recommendedName>
</protein>
<sequence>MIKTLFLAAATSALLLGAPFAANPAAAQDRPQRGADITRADAEARAASAFARMDANGDGLLDAADREARAHARFARMDADGNGQVSFEEMQAARETRREAMQERRGEAGERRGRRGAQRMAMRGAGPHMMGQRLQQADTDGDNAVSQAEFTAAALARFDRADTNNDGTVTAEERRAQHAEHRGRMGDRRGANR</sequence>
<gene>
    <name evidence="4" type="ORF">AAEO60_15200</name>
</gene>
<feature type="domain" description="EF-hand" evidence="3">
    <location>
        <begin position="65"/>
        <end position="100"/>
    </location>
</feature>
<dbReference type="Proteomes" id="UP001497045">
    <property type="component" value="Unassembled WGS sequence"/>
</dbReference>
<evidence type="ECO:0000313" key="5">
    <source>
        <dbReference type="Proteomes" id="UP001497045"/>
    </source>
</evidence>
<evidence type="ECO:0000259" key="3">
    <source>
        <dbReference type="PROSITE" id="PS50222"/>
    </source>
</evidence>
<feature type="region of interest" description="Disordered" evidence="1">
    <location>
        <begin position="159"/>
        <end position="193"/>
    </location>
</feature>
<dbReference type="RefSeq" id="WP_341674559.1">
    <property type="nucleotide sequence ID" value="NZ_JBBYHV010000002.1"/>
</dbReference>
<dbReference type="InterPro" id="IPR002048">
    <property type="entry name" value="EF_hand_dom"/>
</dbReference>
<dbReference type="Pfam" id="PF13202">
    <property type="entry name" value="EF-hand_5"/>
    <property type="match status" value="4"/>
</dbReference>
<evidence type="ECO:0000256" key="1">
    <source>
        <dbReference type="SAM" id="MobiDB-lite"/>
    </source>
</evidence>
<dbReference type="PROSITE" id="PS00018">
    <property type="entry name" value="EF_HAND_1"/>
    <property type="match status" value="2"/>
</dbReference>
<organism evidence="4 5">
    <name type="scientific">Aurantiacibacter gilvus</name>
    <dbReference type="NCBI Taxonomy" id="3139141"/>
    <lineage>
        <taxon>Bacteria</taxon>
        <taxon>Pseudomonadati</taxon>
        <taxon>Pseudomonadota</taxon>
        <taxon>Alphaproteobacteria</taxon>
        <taxon>Sphingomonadales</taxon>
        <taxon>Erythrobacteraceae</taxon>
        <taxon>Aurantiacibacter</taxon>
    </lineage>
</organism>
<dbReference type="SUPFAM" id="SSF47473">
    <property type="entry name" value="EF-hand"/>
    <property type="match status" value="1"/>
</dbReference>
<feature type="region of interest" description="Disordered" evidence="1">
    <location>
        <begin position="98"/>
        <end position="118"/>
    </location>
</feature>
<keyword evidence="2" id="KW-0732">Signal</keyword>
<name>A0ABU9IK03_9SPHN</name>
<feature type="signal peptide" evidence="2">
    <location>
        <begin position="1"/>
        <end position="21"/>
    </location>
</feature>
<keyword evidence="5" id="KW-1185">Reference proteome</keyword>
<evidence type="ECO:0000313" key="4">
    <source>
        <dbReference type="EMBL" id="MEL1252022.1"/>
    </source>
</evidence>
<dbReference type="PROSITE" id="PS50222">
    <property type="entry name" value="EF_HAND_2"/>
    <property type="match status" value="1"/>
</dbReference>
<feature type="compositionally biased region" description="Basic and acidic residues" evidence="1">
    <location>
        <begin position="171"/>
        <end position="193"/>
    </location>
</feature>
<proteinExistence type="predicted"/>
<dbReference type="Gene3D" id="1.10.238.10">
    <property type="entry name" value="EF-hand"/>
    <property type="match status" value="2"/>
</dbReference>
<evidence type="ECO:0000256" key="2">
    <source>
        <dbReference type="SAM" id="SignalP"/>
    </source>
</evidence>
<accession>A0ABU9IK03</accession>
<feature type="chain" id="PRO_5046552929" description="EF-hand domain-containing protein" evidence="2">
    <location>
        <begin position="22"/>
        <end position="193"/>
    </location>
</feature>
<dbReference type="EMBL" id="JBBYHV010000002">
    <property type="protein sequence ID" value="MEL1252022.1"/>
    <property type="molecule type" value="Genomic_DNA"/>
</dbReference>
<reference evidence="4 5" key="1">
    <citation type="submission" date="2024-04" db="EMBL/GenBank/DDBJ databases">
        <title>Aurantiacibacter sp. DGU6 16S ribosomal RNA gene Genome sequencing and assembly.</title>
        <authorList>
            <person name="Park S."/>
        </authorList>
    </citation>
    <scope>NUCLEOTIDE SEQUENCE [LARGE SCALE GENOMIC DNA]</scope>
    <source>
        <strain evidence="4 5">DGU6</strain>
    </source>
</reference>
<dbReference type="InterPro" id="IPR011992">
    <property type="entry name" value="EF-hand-dom_pair"/>
</dbReference>
<feature type="compositionally biased region" description="Basic and acidic residues" evidence="1">
    <location>
        <begin position="98"/>
        <end position="111"/>
    </location>
</feature>
<comment type="caution">
    <text evidence="4">The sequence shown here is derived from an EMBL/GenBank/DDBJ whole genome shotgun (WGS) entry which is preliminary data.</text>
</comment>